<feature type="region of interest" description="Disordered" evidence="1">
    <location>
        <begin position="233"/>
        <end position="259"/>
    </location>
</feature>
<sequence length="386" mass="43378">MMNQLKRCQPAASAKERSEPAVAIQEEEESRAGAMKKSAGSVDDISSDIIIQQEATVISRKIQQMRRDALDMIQQEDFALIISAVEATVDPVATQRFPDAVFWSNQTQEDKSIVVEEDSGEAIDKPDASNSSIQSRAYLNQLLLYIQSRDTVSSCKKSRRKEKKKSVALKWKEDKIVIWSAEQFWKLSNGKKFYRGYIFEATPIEEVLESSSSGGQEISWSMMNQLKRCQPAASAKERSEPAVAIQEEEESRAGAMKKSAGSVDDISSDVIIQQEATVISRKIQQMRRDALDMIQQEDFALIISAVEATVDPVATQRFPDAVFWSNQTQEDKSIVVEEDSGEAIDKPDASNSSIQSRAYLNQLLLYIQSRDTVSSRKKSRRKEKKK</sequence>
<name>A0A2Z7D9K1_9LAMI</name>
<keyword evidence="3" id="KW-1185">Reference proteome</keyword>
<organism evidence="2 3">
    <name type="scientific">Dorcoceras hygrometricum</name>
    <dbReference type="NCBI Taxonomy" id="472368"/>
    <lineage>
        <taxon>Eukaryota</taxon>
        <taxon>Viridiplantae</taxon>
        <taxon>Streptophyta</taxon>
        <taxon>Embryophyta</taxon>
        <taxon>Tracheophyta</taxon>
        <taxon>Spermatophyta</taxon>
        <taxon>Magnoliopsida</taxon>
        <taxon>eudicotyledons</taxon>
        <taxon>Gunneridae</taxon>
        <taxon>Pentapetalae</taxon>
        <taxon>asterids</taxon>
        <taxon>lamiids</taxon>
        <taxon>Lamiales</taxon>
        <taxon>Gesneriaceae</taxon>
        <taxon>Didymocarpoideae</taxon>
        <taxon>Trichosporeae</taxon>
        <taxon>Loxocarpinae</taxon>
        <taxon>Dorcoceras</taxon>
    </lineage>
</organism>
<accession>A0A2Z7D9K1</accession>
<evidence type="ECO:0000313" key="2">
    <source>
        <dbReference type="EMBL" id="KZV56219.1"/>
    </source>
</evidence>
<evidence type="ECO:0000313" key="3">
    <source>
        <dbReference type="Proteomes" id="UP000250235"/>
    </source>
</evidence>
<evidence type="ECO:0000256" key="1">
    <source>
        <dbReference type="SAM" id="MobiDB-lite"/>
    </source>
</evidence>
<proteinExistence type="predicted"/>
<dbReference type="Proteomes" id="UP000250235">
    <property type="component" value="Unassembled WGS sequence"/>
</dbReference>
<dbReference type="AlphaFoldDB" id="A0A2Z7D9K1"/>
<dbReference type="EMBL" id="KQ988217">
    <property type="protein sequence ID" value="KZV56219.1"/>
    <property type="molecule type" value="Genomic_DNA"/>
</dbReference>
<protein>
    <submittedName>
        <fullName evidence="2">Uncharacterized protein</fullName>
    </submittedName>
</protein>
<feature type="region of interest" description="Disordered" evidence="1">
    <location>
        <begin position="1"/>
        <end position="39"/>
    </location>
</feature>
<gene>
    <name evidence="2" type="ORF">F511_13823</name>
</gene>
<reference evidence="2 3" key="1">
    <citation type="journal article" date="2015" name="Proc. Natl. Acad. Sci. U.S.A.">
        <title>The resurrection genome of Boea hygrometrica: A blueprint for survival of dehydration.</title>
        <authorList>
            <person name="Xiao L."/>
            <person name="Yang G."/>
            <person name="Zhang L."/>
            <person name="Yang X."/>
            <person name="Zhao S."/>
            <person name="Ji Z."/>
            <person name="Zhou Q."/>
            <person name="Hu M."/>
            <person name="Wang Y."/>
            <person name="Chen M."/>
            <person name="Xu Y."/>
            <person name="Jin H."/>
            <person name="Xiao X."/>
            <person name="Hu G."/>
            <person name="Bao F."/>
            <person name="Hu Y."/>
            <person name="Wan P."/>
            <person name="Li L."/>
            <person name="Deng X."/>
            <person name="Kuang T."/>
            <person name="Xiang C."/>
            <person name="Zhu J.K."/>
            <person name="Oliver M.J."/>
            <person name="He Y."/>
        </authorList>
    </citation>
    <scope>NUCLEOTIDE SEQUENCE [LARGE SCALE GENOMIC DNA]</scope>
    <source>
        <strain evidence="3">cv. XS01</strain>
    </source>
</reference>